<dbReference type="EMBL" id="CP001681">
    <property type="protein sequence ID" value="ACU03101.1"/>
    <property type="molecule type" value="Genomic_DNA"/>
</dbReference>
<gene>
    <name evidence="1" type="ordered locus">Phep_0879</name>
</gene>
<evidence type="ECO:0000313" key="1">
    <source>
        <dbReference type="EMBL" id="ACU03101.1"/>
    </source>
</evidence>
<dbReference type="HOGENOM" id="CLU_3375144_0_0_10"/>
<accession>C6Y2A8</accession>
<reference evidence="1 2" key="1">
    <citation type="journal article" date="2009" name="Stand. Genomic Sci.">
        <title>Complete genome sequence of Pedobacter heparinus type strain (HIM 762-3).</title>
        <authorList>
            <person name="Han C."/>
            <person name="Spring S."/>
            <person name="Lapidus A."/>
            <person name="Del Rio T.G."/>
            <person name="Tice H."/>
            <person name="Copeland A."/>
            <person name="Cheng J.F."/>
            <person name="Lucas S."/>
            <person name="Chen F."/>
            <person name="Nolan M."/>
            <person name="Bruce D."/>
            <person name="Goodwin L."/>
            <person name="Pitluck S."/>
            <person name="Ivanova N."/>
            <person name="Mavromatis K."/>
            <person name="Mikhailova N."/>
            <person name="Pati A."/>
            <person name="Chen A."/>
            <person name="Palaniappan K."/>
            <person name="Land M."/>
            <person name="Hauser L."/>
            <person name="Chang Y.J."/>
            <person name="Jeffries C.C."/>
            <person name="Saunders E."/>
            <person name="Chertkov O."/>
            <person name="Brettin T."/>
            <person name="Goker M."/>
            <person name="Rohde M."/>
            <person name="Bristow J."/>
            <person name="Eisen J.A."/>
            <person name="Markowitz V."/>
            <person name="Hugenholtz P."/>
            <person name="Kyrpides N.C."/>
            <person name="Klenk H.P."/>
            <person name="Detter J.C."/>
        </authorList>
    </citation>
    <scope>NUCLEOTIDE SEQUENCE [LARGE SCALE GENOMIC DNA]</scope>
    <source>
        <strain evidence="2">ATCC 13125 / DSM 2366 / CIP 104194 / JCM 7457 / NBRC 12017 / NCIMB 9290 / NRRL B-14731 / HIM 762-3</strain>
    </source>
</reference>
<proteinExistence type="predicted"/>
<protein>
    <submittedName>
        <fullName evidence="1">Uncharacterized protein</fullName>
    </submittedName>
</protein>
<sequence>MRGKRDNMRGFYNLAYGKYLFDIADEKAAPKRYF</sequence>
<dbReference type="AlphaFoldDB" id="C6Y2A8"/>
<dbReference type="Proteomes" id="UP000000852">
    <property type="component" value="Chromosome"/>
</dbReference>
<dbReference type="KEGG" id="phe:Phep_0879"/>
<organism evidence="1 2">
    <name type="scientific">Pedobacter heparinus (strain ATCC 13125 / DSM 2366 / CIP 104194 / JCM 7457 / NBRC 12017 / NCIMB 9290 / NRRL B-14731 / HIM 762-3)</name>
    <dbReference type="NCBI Taxonomy" id="485917"/>
    <lineage>
        <taxon>Bacteria</taxon>
        <taxon>Pseudomonadati</taxon>
        <taxon>Bacteroidota</taxon>
        <taxon>Sphingobacteriia</taxon>
        <taxon>Sphingobacteriales</taxon>
        <taxon>Sphingobacteriaceae</taxon>
        <taxon>Pedobacter</taxon>
    </lineage>
</organism>
<name>C6Y2A8_PEDHD</name>
<dbReference type="STRING" id="485917.Phep_0879"/>
<keyword evidence="2" id="KW-1185">Reference proteome</keyword>
<evidence type="ECO:0000313" key="2">
    <source>
        <dbReference type="Proteomes" id="UP000000852"/>
    </source>
</evidence>